<protein>
    <recommendedName>
        <fullName evidence="2">DUF8049 domain-containing protein</fullName>
    </recommendedName>
</protein>
<gene>
    <name evidence="3" type="ORF">AUR64_05025</name>
</gene>
<feature type="domain" description="DUF8049" evidence="2">
    <location>
        <begin position="2"/>
        <end position="82"/>
    </location>
</feature>
<evidence type="ECO:0000259" key="2">
    <source>
        <dbReference type="Pfam" id="PF26223"/>
    </source>
</evidence>
<dbReference type="RefSeq" id="WP_058580351.1">
    <property type="nucleotide sequence ID" value="NZ_LOPU01000011.1"/>
</dbReference>
<keyword evidence="1" id="KW-1133">Transmembrane helix</keyword>
<comment type="caution">
    <text evidence="3">The sequence shown here is derived from an EMBL/GenBank/DDBJ whole genome shotgun (WGS) entry which is preliminary data.</text>
</comment>
<keyword evidence="1" id="KW-0472">Membrane</keyword>
<organism evidence="3 4">
    <name type="scientific">Haloprofundus marisrubri</name>
    <dbReference type="NCBI Taxonomy" id="1514971"/>
    <lineage>
        <taxon>Archaea</taxon>
        <taxon>Methanobacteriati</taxon>
        <taxon>Methanobacteriota</taxon>
        <taxon>Stenosarchaea group</taxon>
        <taxon>Halobacteria</taxon>
        <taxon>Halobacteriales</taxon>
        <taxon>Haloferacaceae</taxon>
        <taxon>Haloprofundus</taxon>
    </lineage>
</organism>
<proteinExistence type="predicted"/>
<evidence type="ECO:0000256" key="1">
    <source>
        <dbReference type="SAM" id="Phobius"/>
    </source>
</evidence>
<evidence type="ECO:0000313" key="3">
    <source>
        <dbReference type="EMBL" id="KTG11289.1"/>
    </source>
</evidence>
<sequence length="82" mass="8899">MDVPDDLKVAAVASACTVGLSLLLRYGLSVDASIFVRLVPLFVYFVYLFAKDALSETALGETTTWYLVTVVATVGTLLYYVV</sequence>
<reference evidence="3 4" key="1">
    <citation type="submission" date="2015-12" db="EMBL/GenBank/DDBJ databases">
        <title>Haloprofundus marisrubri gen. nov., sp. nov., an extremely halophilic archaeon isolated from the Discovery deep brine-seawater interface in the Red Sea.</title>
        <authorList>
            <person name="Zhang G."/>
            <person name="Stingl U."/>
            <person name="Rashid M."/>
        </authorList>
    </citation>
    <scope>NUCLEOTIDE SEQUENCE [LARGE SCALE GENOMIC DNA]</scope>
    <source>
        <strain evidence="3 4">SB9</strain>
    </source>
</reference>
<dbReference type="EMBL" id="LOPU01000011">
    <property type="protein sequence ID" value="KTG11289.1"/>
    <property type="molecule type" value="Genomic_DNA"/>
</dbReference>
<feature type="transmembrane region" description="Helical" evidence="1">
    <location>
        <begin position="7"/>
        <end position="28"/>
    </location>
</feature>
<keyword evidence="1" id="KW-0812">Transmembrane</keyword>
<keyword evidence="4" id="KW-1185">Reference proteome</keyword>
<feature type="transmembrane region" description="Helical" evidence="1">
    <location>
        <begin position="34"/>
        <end position="50"/>
    </location>
</feature>
<dbReference type="Pfam" id="PF26223">
    <property type="entry name" value="DUF8049"/>
    <property type="match status" value="1"/>
</dbReference>
<name>A0A0W1RD18_9EURY</name>
<dbReference type="OrthoDB" id="287408at2157"/>
<feature type="transmembrane region" description="Helical" evidence="1">
    <location>
        <begin position="62"/>
        <end position="81"/>
    </location>
</feature>
<dbReference type="AlphaFoldDB" id="A0A0W1RD18"/>
<accession>A0A0W1RD18</accession>
<dbReference type="Proteomes" id="UP000054387">
    <property type="component" value="Unassembled WGS sequence"/>
</dbReference>
<dbReference type="InterPro" id="IPR058362">
    <property type="entry name" value="DUF8049"/>
</dbReference>
<evidence type="ECO:0000313" key="4">
    <source>
        <dbReference type="Proteomes" id="UP000054387"/>
    </source>
</evidence>